<reference evidence="2 3" key="1">
    <citation type="submission" date="2021-11" db="EMBL/GenBank/DDBJ databases">
        <title>Genomic of Niabella pedocola.</title>
        <authorList>
            <person name="Wu T."/>
        </authorList>
    </citation>
    <scope>NUCLEOTIDE SEQUENCE [LARGE SCALE GENOMIC DNA]</scope>
    <source>
        <strain evidence="2 3">JCM 31011</strain>
    </source>
</reference>
<dbReference type="Proteomes" id="UP001199816">
    <property type="component" value="Unassembled WGS sequence"/>
</dbReference>
<dbReference type="CDD" id="cd19090">
    <property type="entry name" value="AKR_AKR15A-like"/>
    <property type="match status" value="1"/>
</dbReference>
<sequence length="303" mass="33310">MNDRIRDTTSLQRYVLGTAGLGGVWGPVDPEASVNSILYALERGIPAIDTAPAYGDGEAFVGRALRQWKGASPMVSTKTGRLKSYASDNGIYNYTPDGMARSVDHSLRMLGLSKVDVLFLHEPAAIPDKEIEPAVLKMMALKQEGCTSQIGLGGNYPASFLPYLDAGIFDVVMEYNRLNACCIDALDTSLPGCSRRNIAYWAASPLHMGLLGGRFESFTRNRPQWLQQKCLDTASGVNKLAIEKQLSLPSLALRFLQNIPWPFRMVIGPANWQELSESLEAILDGPLENAIYNEIIGYIKEQH</sequence>
<evidence type="ECO:0000313" key="2">
    <source>
        <dbReference type="EMBL" id="MCD2421857.1"/>
    </source>
</evidence>
<dbReference type="InterPro" id="IPR020471">
    <property type="entry name" value="AKR"/>
</dbReference>
<dbReference type="Pfam" id="PF00248">
    <property type="entry name" value="Aldo_ket_red"/>
    <property type="match status" value="1"/>
</dbReference>
<comment type="caution">
    <text evidence="2">The sequence shown here is derived from an EMBL/GenBank/DDBJ whole genome shotgun (WGS) entry which is preliminary data.</text>
</comment>
<dbReference type="EMBL" id="JAJNEC010000003">
    <property type="protein sequence ID" value="MCD2421857.1"/>
    <property type="molecule type" value="Genomic_DNA"/>
</dbReference>
<dbReference type="RefSeq" id="WP_231002758.1">
    <property type="nucleotide sequence ID" value="NZ_JAJNEC010000003.1"/>
</dbReference>
<feature type="domain" description="NADP-dependent oxidoreductase" evidence="1">
    <location>
        <begin position="15"/>
        <end position="283"/>
    </location>
</feature>
<name>A0ABS8PL73_9BACT</name>
<dbReference type="PANTHER" id="PTHR42686:SF1">
    <property type="entry name" value="GH17980P-RELATED"/>
    <property type="match status" value="1"/>
</dbReference>
<proteinExistence type="predicted"/>
<evidence type="ECO:0000313" key="3">
    <source>
        <dbReference type="Proteomes" id="UP001199816"/>
    </source>
</evidence>
<protein>
    <submittedName>
        <fullName evidence="2">Aldo/keto reductase</fullName>
    </submittedName>
</protein>
<gene>
    <name evidence="2" type="ORF">LQ567_03730</name>
</gene>
<dbReference type="SUPFAM" id="SSF51430">
    <property type="entry name" value="NAD(P)-linked oxidoreductase"/>
    <property type="match status" value="1"/>
</dbReference>
<dbReference type="InterPro" id="IPR036812">
    <property type="entry name" value="NAD(P)_OxRdtase_dom_sf"/>
</dbReference>
<keyword evidence="3" id="KW-1185">Reference proteome</keyword>
<dbReference type="InterPro" id="IPR023210">
    <property type="entry name" value="NADP_OxRdtase_dom"/>
</dbReference>
<dbReference type="PANTHER" id="PTHR42686">
    <property type="entry name" value="GH17980P-RELATED"/>
    <property type="match status" value="1"/>
</dbReference>
<organism evidence="2 3">
    <name type="scientific">Niabella pedocola</name>
    <dbReference type="NCBI Taxonomy" id="1752077"/>
    <lineage>
        <taxon>Bacteria</taxon>
        <taxon>Pseudomonadati</taxon>
        <taxon>Bacteroidota</taxon>
        <taxon>Chitinophagia</taxon>
        <taxon>Chitinophagales</taxon>
        <taxon>Chitinophagaceae</taxon>
        <taxon>Niabella</taxon>
    </lineage>
</organism>
<evidence type="ECO:0000259" key="1">
    <source>
        <dbReference type="Pfam" id="PF00248"/>
    </source>
</evidence>
<accession>A0ABS8PL73</accession>
<dbReference type="Gene3D" id="3.20.20.100">
    <property type="entry name" value="NADP-dependent oxidoreductase domain"/>
    <property type="match status" value="1"/>
</dbReference>